<dbReference type="PANTHER" id="PTHR10098:SF108">
    <property type="entry name" value="TETRATRICOPEPTIDE REPEAT PROTEIN 28"/>
    <property type="match status" value="1"/>
</dbReference>
<evidence type="ECO:0000313" key="4">
    <source>
        <dbReference type="Proteomes" id="UP001057498"/>
    </source>
</evidence>
<feature type="region of interest" description="Disordered" evidence="2">
    <location>
        <begin position="1"/>
        <end position="23"/>
    </location>
</feature>
<reference evidence="3" key="1">
    <citation type="submission" date="2022-04" db="EMBL/GenBank/DDBJ databases">
        <title>Whole genome sequence of Sphaerotilus sp. FB-5.</title>
        <authorList>
            <person name="Takeda M."/>
            <person name="Narihara S."/>
            <person name="Akimoto M."/>
            <person name="Akimoto R."/>
            <person name="Nishiyashiki S."/>
            <person name="Murakami T."/>
        </authorList>
    </citation>
    <scope>NUCLEOTIDE SEQUENCE</scope>
    <source>
        <strain evidence="3">FB-5</strain>
    </source>
</reference>
<dbReference type="PROSITE" id="PS50005">
    <property type="entry name" value="TPR"/>
    <property type="match status" value="1"/>
</dbReference>
<dbReference type="SMART" id="SM00028">
    <property type="entry name" value="TPR"/>
    <property type="match status" value="3"/>
</dbReference>
<sequence>MTRAAHSSLPTGPASGPAHAGAGSAWPSAALVESLVDAALAAHRAGALEELLHRRPRLTRWVERHWLQPLLGAGGDALRGDSGRARAVTWLLRWGLAQLRPDRLPGLTGIDHASWLERTSWRPLLALMCQHGFEAVPDFPQRYRRRADEPVVDNLCGLWAIGPSTLYRALDKGRRQLAAVLRELPCQGADRLSLRAVVDQALAAQWAQQPAQARQDWHQRQATQALVDGDPASAWWHHLQAHDVGACLRVLQRARIELASHPETPALIAALAAEPLTTRERFDLCLAQAALWRIHDAPERERQAYEQALRLADEASDDLLLGAAYGALGKFHEARDADRAFACYQDSADFLRRALEAGGEPVDTRIAEETLQTLTRLAWVFVLRNDPRSRAVLDNAQALRDTAGIAPEVLAALEQTWGEYWRRAGEIRRALEHKHRALNLYERIGDQQSVLKTYGNLALLYGDAKDFPRAIEASQRVLALAERIAVEPETVASTHLNLGATWFWQGRYEQAIQSYTQALQLAERAGLALVVRRAHYNLAEAHFKRFQASDDPADEQRGDTHVAAALAAWPHESDPAHLEAARNLKAEILGPRDDLAYDRLLPQESVAHAEEIAEVHRQRALLAVPGAPAEQVHATLRIARAYLSIAAKEREAAQALIERHGLGDAFAADFAELQQLFSRALTRAQQLADPWQARAGDMLDRPRQAALLQHLLAHGHIHKSAYAQLCSVGPATASKHLAALTERGLLRQTGRGPATRYSLPE</sequence>
<dbReference type="RefSeq" id="WP_251973299.1">
    <property type="nucleotide sequence ID" value="NZ_AP025730.1"/>
</dbReference>
<keyword evidence="1" id="KW-0802">TPR repeat</keyword>
<evidence type="ECO:0000256" key="1">
    <source>
        <dbReference type="PROSITE-ProRule" id="PRU00339"/>
    </source>
</evidence>
<feature type="compositionally biased region" description="Low complexity" evidence="2">
    <location>
        <begin position="12"/>
        <end position="23"/>
    </location>
</feature>
<evidence type="ECO:0000313" key="3">
    <source>
        <dbReference type="EMBL" id="BDI05251.1"/>
    </source>
</evidence>
<dbReference type="PROSITE" id="PS50293">
    <property type="entry name" value="TPR_REGION"/>
    <property type="match status" value="1"/>
</dbReference>
<name>A0ABN6PJJ1_9BURK</name>
<organism evidence="3 4">
    <name type="scientific">Sphaerotilus microaerophilus</name>
    <dbReference type="NCBI Taxonomy" id="2914710"/>
    <lineage>
        <taxon>Bacteria</taxon>
        <taxon>Pseudomonadati</taxon>
        <taxon>Pseudomonadota</taxon>
        <taxon>Betaproteobacteria</taxon>
        <taxon>Burkholderiales</taxon>
        <taxon>Sphaerotilaceae</taxon>
        <taxon>Sphaerotilus</taxon>
    </lineage>
</organism>
<keyword evidence="4" id="KW-1185">Reference proteome</keyword>
<dbReference type="Gene3D" id="1.10.10.10">
    <property type="entry name" value="Winged helix-like DNA-binding domain superfamily/Winged helix DNA-binding domain"/>
    <property type="match status" value="1"/>
</dbReference>
<dbReference type="Proteomes" id="UP001057498">
    <property type="component" value="Chromosome"/>
</dbReference>
<dbReference type="SUPFAM" id="SSF46785">
    <property type="entry name" value="Winged helix' DNA-binding domain"/>
    <property type="match status" value="1"/>
</dbReference>
<gene>
    <name evidence="3" type="ORF">CATMQ487_22210</name>
</gene>
<dbReference type="Gene3D" id="1.25.40.10">
    <property type="entry name" value="Tetratricopeptide repeat domain"/>
    <property type="match status" value="1"/>
</dbReference>
<dbReference type="EMBL" id="AP025730">
    <property type="protein sequence ID" value="BDI05251.1"/>
    <property type="molecule type" value="Genomic_DNA"/>
</dbReference>
<dbReference type="InterPro" id="IPR019734">
    <property type="entry name" value="TPR_rpt"/>
</dbReference>
<dbReference type="SUPFAM" id="SSF48452">
    <property type="entry name" value="TPR-like"/>
    <property type="match status" value="1"/>
</dbReference>
<accession>A0ABN6PJJ1</accession>
<evidence type="ECO:0008006" key="5">
    <source>
        <dbReference type="Google" id="ProtNLM"/>
    </source>
</evidence>
<feature type="repeat" description="TPR" evidence="1">
    <location>
        <begin position="492"/>
        <end position="525"/>
    </location>
</feature>
<protein>
    <recommendedName>
        <fullName evidence="5">Tetratricopeptide repeat protein</fullName>
    </recommendedName>
</protein>
<dbReference type="Pfam" id="PF13424">
    <property type="entry name" value="TPR_12"/>
    <property type="match status" value="1"/>
</dbReference>
<dbReference type="InterPro" id="IPR036390">
    <property type="entry name" value="WH_DNA-bd_sf"/>
</dbReference>
<dbReference type="InterPro" id="IPR036388">
    <property type="entry name" value="WH-like_DNA-bd_sf"/>
</dbReference>
<dbReference type="Pfam" id="PF00515">
    <property type="entry name" value="TPR_1"/>
    <property type="match status" value="1"/>
</dbReference>
<evidence type="ECO:0000256" key="2">
    <source>
        <dbReference type="SAM" id="MobiDB-lite"/>
    </source>
</evidence>
<proteinExistence type="predicted"/>
<dbReference type="PANTHER" id="PTHR10098">
    <property type="entry name" value="RAPSYN-RELATED"/>
    <property type="match status" value="1"/>
</dbReference>
<dbReference type="InterPro" id="IPR011990">
    <property type="entry name" value="TPR-like_helical_dom_sf"/>
</dbReference>